<name>A0A375Z4L0_MYCSH</name>
<organism evidence="1 2">
    <name type="scientific">Mycobacterium shimoidei</name>
    <dbReference type="NCBI Taxonomy" id="29313"/>
    <lineage>
        <taxon>Bacteria</taxon>
        <taxon>Bacillati</taxon>
        <taxon>Actinomycetota</taxon>
        <taxon>Actinomycetes</taxon>
        <taxon>Mycobacteriales</taxon>
        <taxon>Mycobacteriaceae</taxon>
        <taxon>Mycobacterium</taxon>
    </lineage>
</organism>
<dbReference type="InterPro" id="IPR001345">
    <property type="entry name" value="PG/BPGM_mutase_AS"/>
</dbReference>
<dbReference type="InterPro" id="IPR029033">
    <property type="entry name" value="His_PPase_superfam"/>
</dbReference>
<dbReference type="PANTHER" id="PTHR48100:SF58">
    <property type="entry name" value="PE-PGRS FAMILY PROTEIN PE_PGRS11"/>
    <property type="match status" value="1"/>
</dbReference>
<dbReference type="Pfam" id="PF00300">
    <property type="entry name" value="His_Phos_1"/>
    <property type="match status" value="1"/>
</dbReference>
<evidence type="ECO:0000313" key="2">
    <source>
        <dbReference type="Proteomes" id="UP000252015"/>
    </source>
</evidence>
<dbReference type="SMART" id="SM00855">
    <property type="entry name" value="PGAM"/>
    <property type="match status" value="1"/>
</dbReference>
<dbReference type="CDD" id="cd07067">
    <property type="entry name" value="HP_PGM_like"/>
    <property type="match status" value="1"/>
</dbReference>
<dbReference type="EMBL" id="UEGW01000001">
    <property type="protein sequence ID" value="SRX96032.1"/>
    <property type="molecule type" value="Genomic_DNA"/>
</dbReference>
<gene>
    <name evidence="1" type="ORF">MSP7336_04307</name>
</gene>
<accession>A0A375Z4L0</accession>
<dbReference type="PANTHER" id="PTHR48100">
    <property type="entry name" value="BROAD-SPECIFICITY PHOSPHATASE YOR283W-RELATED"/>
    <property type="match status" value="1"/>
</dbReference>
<reference evidence="1 2" key="1">
    <citation type="submission" date="2018-05" db="EMBL/GenBank/DDBJ databases">
        <authorList>
            <consortium name="IHU Genomes"/>
        </authorList>
    </citation>
    <scope>NUCLEOTIDE SEQUENCE [LARGE SCALE GENOMIC DNA]</scope>
    <source>
        <strain evidence="1 2">P7336</strain>
    </source>
</reference>
<evidence type="ECO:0000313" key="1">
    <source>
        <dbReference type="EMBL" id="SRX96032.1"/>
    </source>
</evidence>
<dbReference type="InterPro" id="IPR050275">
    <property type="entry name" value="PGM_Phosphatase"/>
</dbReference>
<dbReference type="PROSITE" id="PS00175">
    <property type="entry name" value="PG_MUTASE"/>
    <property type="match status" value="1"/>
</dbReference>
<dbReference type="InterPro" id="IPR013078">
    <property type="entry name" value="His_Pase_superF_clade-1"/>
</dbReference>
<dbReference type="GO" id="GO:0016791">
    <property type="term" value="F:phosphatase activity"/>
    <property type="evidence" value="ECO:0007669"/>
    <property type="project" value="TreeGrafter"/>
</dbReference>
<dbReference type="AlphaFoldDB" id="A0A375Z4L0"/>
<proteinExistence type="predicted"/>
<keyword evidence="2" id="KW-1185">Reference proteome</keyword>
<dbReference type="RefSeq" id="WP_113964532.1">
    <property type="nucleotide sequence ID" value="NZ_UEGW01000001.1"/>
</dbReference>
<dbReference type="GO" id="GO:0005737">
    <property type="term" value="C:cytoplasm"/>
    <property type="evidence" value="ECO:0007669"/>
    <property type="project" value="TreeGrafter"/>
</dbReference>
<protein>
    <submittedName>
        <fullName evidence="1">PE-PGRS family protein PE_PGRS11 [Mycobacterium tuberculosis H37Rv]</fullName>
    </submittedName>
</protein>
<dbReference type="SUPFAM" id="SSF53254">
    <property type="entry name" value="Phosphoglycerate mutase-like"/>
    <property type="match status" value="1"/>
</dbReference>
<sequence length="375" mass="39177">MPSLAAGSWITGGVALAGASIIAATPLMSPLPQAHISELIQLLAGEDMVLDLVRHGESEDNVAGVIGTLPPGAPLTDLGRDQAVAVGESLYNGGDNDIDAVYASEFLRAQQTAWPLTELLAGGTVTSGDIPDGPTPILDPGQILPGLNELNAGILEGVSTSQGGELVAALYVLAPLAWMTGQFWVPQLGSTIDPNGMAFQDRFSDAVQTIYDAGDTNGDGDLYSVAFSHSASIATWVMMNVKNPDFGVLLDEVQNGGLLSNTGQVILEGNPTDGWTLISYDGHEVDQDPGLAINLFVDYRDFIVAPQMAAWHIWEAFLGGDPMEINNALQTGFEDVSAALVQFPQAVIDDILNAFPSAGSDAAGELISDAFTLAI</sequence>
<dbReference type="Gene3D" id="3.40.50.1240">
    <property type="entry name" value="Phosphoglycerate mutase-like"/>
    <property type="match status" value="1"/>
</dbReference>
<dbReference type="STRING" id="29313.BHQ16_05595"/>
<dbReference type="Proteomes" id="UP000252015">
    <property type="component" value="Unassembled WGS sequence"/>
</dbReference>